<evidence type="ECO:0000313" key="3">
    <source>
        <dbReference type="Proteomes" id="UP000005713"/>
    </source>
</evidence>
<keyword evidence="3" id="KW-1185">Reference proteome</keyword>
<dbReference type="InterPro" id="IPR001387">
    <property type="entry name" value="Cro/C1-type_HTH"/>
</dbReference>
<evidence type="ECO:0000259" key="1">
    <source>
        <dbReference type="PROSITE" id="PS50943"/>
    </source>
</evidence>
<proteinExistence type="predicted"/>
<accession>A3KA42</accession>
<reference evidence="2 3" key="1">
    <citation type="submission" date="2006-06" db="EMBL/GenBank/DDBJ databases">
        <authorList>
            <person name="Moran M.A."/>
            <person name="Ferriera S."/>
            <person name="Johnson J."/>
            <person name="Kravitz S."/>
            <person name="Beeson K."/>
            <person name="Sutton G."/>
            <person name="Rogers Y.-H."/>
            <person name="Friedman R."/>
            <person name="Frazier M."/>
            <person name="Venter J.C."/>
        </authorList>
    </citation>
    <scope>NUCLEOTIDE SEQUENCE [LARGE SCALE GENOMIC DNA]</scope>
    <source>
        <strain evidence="2 3">E-37</strain>
    </source>
</reference>
<dbReference type="RefSeq" id="WP_005863427.1">
    <property type="nucleotide sequence ID" value="NZ_AAYA01000020.1"/>
</dbReference>
<dbReference type="CDD" id="cd00093">
    <property type="entry name" value="HTH_XRE"/>
    <property type="match status" value="1"/>
</dbReference>
<dbReference type="PROSITE" id="PS50943">
    <property type="entry name" value="HTH_CROC1"/>
    <property type="match status" value="1"/>
</dbReference>
<dbReference type="OrthoDB" id="7856077at2"/>
<evidence type="ECO:0000313" key="2">
    <source>
        <dbReference type="EMBL" id="EBA05985.1"/>
    </source>
</evidence>
<dbReference type="Pfam" id="PF01381">
    <property type="entry name" value="HTH_3"/>
    <property type="match status" value="1"/>
</dbReference>
<comment type="caution">
    <text evidence="2">The sequence shown here is derived from an EMBL/GenBank/DDBJ whole genome shotgun (WGS) entry which is preliminary data.</text>
</comment>
<protein>
    <recommendedName>
        <fullName evidence="1">HTH cro/C1-type domain-containing protein</fullName>
    </recommendedName>
</protein>
<sequence length="109" mass="12421">MDFDQLEHVFMRGDTSPTAIRRRLIAARLAVGMQQQEVAKAVGISKQTYHYQEQRGAPSVKTGRYYYRAHGIDFNYLLNGDFQQLPGGISERLCEELSKLSSDADHKEN</sequence>
<dbReference type="eggNOG" id="COG1396">
    <property type="taxonomic scope" value="Bacteria"/>
</dbReference>
<dbReference type="Gene3D" id="1.10.260.40">
    <property type="entry name" value="lambda repressor-like DNA-binding domains"/>
    <property type="match status" value="1"/>
</dbReference>
<organism evidence="2 3">
    <name type="scientific">Sagittula stellata (strain ATCC 700073 / DSM 11524 / E-37)</name>
    <dbReference type="NCBI Taxonomy" id="388399"/>
    <lineage>
        <taxon>Bacteria</taxon>
        <taxon>Pseudomonadati</taxon>
        <taxon>Pseudomonadota</taxon>
        <taxon>Alphaproteobacteria</taxon>
        <taxon>Rhodobacterales</taxon>
        <taxon>Roseobacteraceae</taxon>
        <taxon>Sagittula</taxon>
    </lineage>
</organism>
<dbReference type="InterPro" id="IPR010982">
    <property type="entry name" value="Lambda_DNA-bd_dom_sf"/>
</dbReference>
<dbReference type="GO" id="GO:0003677">
    <property type="term" value="F:DNA binding"/>
    <property type="evidence" value="ECO:0007669"/>
    <property type="project" value="InterPro"/>
</dbReference>
<dbReference type="Proteomes" id="UP000005713">
    <property type="component" value="Unassembled WGS sequence"/>
</dbReference>
<dbReference type="SUPFAM" id="SSF47413">
    <property type="entry name" value="lambda repressor-like DNA-binding domains"/>
    <property type="match status" value="1"/>
</dbReference>
<name>A3KA42_SAGS3</name>
<dbReference type="EMBL" id="AAYA01000020">
    <property type="protein sequence ID" value="EBA05985.1"/>
    <property type="molecule type" value="Genomic_DNA"/>
</dbReference>
<dbReference type="AlphaFoldDB" id="A3KA42"/>
<feature type="domain" description="HTH cro/C1-type" evidence="1">
    <location>
        <begin position="24"/>
        <end position="77"/>
    </location>
</feature>
<gene>
    <name evidence="2" type="ORF">SSE37_25293</name>
</gene>